<keyword evidence="1" id="KW-1133">Transmembrane helix</keyword>
<reference evidence="2 3" key="1">
    <citation type="submission" date="2017-06" db="EMBL/GenBank/DDBJ databases">
        <title>Draft genome sequence of Fusobacterium nucleatum subsp. animalis KCOM 1280 (=ChDC F318).</title>
        <authorList>
            <person name="Kook J.-K."/>
            <person name="Park S.-N."/>
            <person name="Lim Y.K."/>
            <person name="Roh H."/>
        </authorList>
    </citation>
    <scope>NUCLEOTIDE SEQUENCE [LARGE SCALE GENOMIC DNA]</scope>
    <source>
        <strain evidence="3">KCOM 1280 ( ChDC F318)</strain>
    </source>
</reference>
<sequence length="55" mass="6394">MSRFLNNKKLTFAANSLNLLTSQLQTQRDLLGSLALIFYLKPTFVTHLFFSFILR</sequence>
<evidence type="ECO:0000313" key="3">
    <source>
        <dbReference type="Proteomes" id="UP000226179"/>
    </source>
</evidence>
<accession>A0A2B7YWA6</accession>
<protein>
    <submittedName>
        <fullName evidence="2">PIN family toxin-antitoxin system</fullName>
    </submittedName>
</protein>
<dbReference type="EMBL" id="NJGJ01000001">
    <property type="protein sequence ID" value="PGH25142.1"/>
    <property type="molecule type" value="Genomic_DNA"/>
</dbReference>
<evidence type="ECO:0000256" key="1">
    <source>
        <dbReference type="SAM" id="Phobius"/>
    </source>
</evidence>
<keyword evidence="1" id="KW-0472">Membrane</keyword>
<proteinExistence type="predicted"/>
<organism evidence="2 3">
    <name type="scientific">Fusobacterium animalis</name>
    <dbReference type="NCBI Taxonomy" id="76859"/>
    <lineage>
        <taxon>Bacteria</taxon>
        <taxon>Fusobacteriati</taxon>
        <taxon>Fusobacteriota</taxon>
        <taxon>Fusobacteriia</taxon>
        <taxon>Fusobacteriales</taxon>
        <taxon>Fusobacteriaceae</taxon>
        <taxon>Fusobacterium</taxon>
    </lineage>
</organism>
<name>A0A2B7YWA6_9FUSO</name>
<comment type="caution">
    <text evidence="2">The sequence shown here is derived from an EMBL/GenBank/DDBJ whole genome shotgun (WGS) entry which is preliminary data.</text>
</comment>
<evidence type="ECO:0000313" key="2">
    <source>
        <dbReference type="EMBL" id="PGH25142.1"/>
    </source>
</evidence>
<feature type="transmembrane region" description="Helical" evidence="1">
    <location>
        <begin position="36"/>
        <end position="54"/>
    </location>
</feature>
<gene>
    <name evidence="2" type="ORF">RN90_06855</name>
</gene>
<keyword evidence="1" id="KW-0812">Transmembrane</keyword>
<dbReference type="AlphaFoldDB" id="A0A2B7YWA6"/>
<dbReference type="Proteomes" id="UP000226179">
    <property type="component" value="Unassembled WGS sequence"/>
</dbReference>